<evidence type="ECO:0000256" key="7">
    <source>
        <dbReference type="ARBA" id="ARBA00023069"/>
    </source>
</evidence>
<dbReference type="Pfam" id="PF00581">
    <property type="entry name" value="Rhodanese"/>
    <property type="match status" value="1"/>
</dbReference>
<dbReference type="InterPro" id="IPR001763">
    <property type="entry name" value="Rhodanese-like_dom"/>
</dbReference>
<dbReference type="GO" id="GO:0036064">
    <property type="term" value="C:ciliary basal body"/>
    <property type="evidence" value="ECO:0007669"/>
    <property type="project" value="TreeGrafter"/>
</dbReference>
<keyword evidence="5" id="KW-0970">Cilium biogenesis/degradation</keyword>
<evidence type="ECO:0000256" key="1">
    <source>
        <dbReference type="ARBA" id="ARBA00004120"/>
    </source>
</evidence>
<feature type="compositionally biased region" description="Polar residues" evidence="11">
    <location>
        <begin position="1"/>
        <end position="12"/>
    </location>
</feature>
<keyword evidence="6" id="KW-0653">Protein transport</keyword>
<evidence type="ECO:0000256" key="11">
    <source>
        <dbReference type="SAM" id="MobiDB-lite"/>
    </source>
</evidence>
<gene>
    <name evidence="13" type="ORF">PPROV_000749500</name>
</gene>
<dbReference type="PROSITE" id="PS50206">
    <property type="entry name" value="RHODANESE_3"/>
    <property type="match status" value="1"/>
</dbReference>
<dbReference type="PANTHER" id="PTHR44390:SF1">
    <property type="entry name" value="CENTROSOMAL PROTEIN OF 41 KDA"/>
    <property type="match status" value="1"/>
</dbReference>
<evidence type="ECO:0000256" key="10">
    <source>
        <dbReference type="ARBA" id="ARBA00038465"/>
    </source>
</evidence>
<comment type="caution">
    <text evidence="13">The sequence shown here is derived from an EMBL/GenBank/DDBJ whole genome shotgun (WGS) entry which is preliminary data.</text>
</comment>
<evidence type="ECO:0000256" key="2">
    <source>
        <dbReference type="ARBA" id="ARBA00004300"/>
    </source>
</evidence>
<name>A0A830HPA4_9CHLO</name>
<keyword evidence="7" id="KW-0969">Cilium</keyword>
<evidence type="ECO:0000259" key="12">
    <source>
        <dbReference type="PROSITE" id="PS50206"/>
    </source>
</evidence>
<dbReference type="InterPro" id="IPR036873">
    <property type="entry name" value="Rhodanese-like_dom_sf"/>
</dbReference>
<evidence type="ECO:0000313" key="14">
    <source>
        <dbReference type="Proteomes" id="UP000660262"/>
    </source>
</evidence>
<keyword evidence="4" id="KW-0963">Cytoplasm</keyword>
<keyword evidence="9" id="KW-0966">Cell projection</keyword>
<dbReference type="CDD" id="cd00158">
    <property type="entry name" value="RHOD"/>
    <property type="match status" value="1"/>
</dbReference>
<evidence type="ECO:0000256" key="8">
    <source>
        <dbReference type="ARBA" id="ARBA00023212"/>
    </source>
</evidence>
<evidence type="ECO:0000313" key="13">
    <source>
        <dbReference type="EMBL" id="GHP08758.1"/>
    </source>
</evidence>
<keyword evidence="3" id="KW-0813">Transport</keyword>
<sequence length="259" mass="27775">MAPPSRNNSSLFTPIGGKPLSEKRLPTNPKYNNVKSSINSGYNRLKAEAKFDASKHNARFHKDEHFKRISCGAFVRLLATAGGAEPPSPVVGTGPTALSPIAEADGKREKPVDVLILDLRTAEDFEQCRISGSVSYPVAMLHRATNPFTAEVLSYANQQPGKLIVLYDADERIAAGAANLMFEKGIDNVCMLSGGLAEFANRFPEMVLGELPESLRRAPPRISAASRHAAARGRLVSSSSASSAMSVASYRSSASSAWR</sequence>
<keyword evidence="8" id="KW-0206">Cytoskeleton</keyword>
<keyword evidence="14" id="KW-1185">Reference proteome</keyword>
<dbReference type="GO" id="GO:0015031">
    <property type="term" value="P:protein transport"/>
    <property type="evidence" value="ECO:0007669"/>
    <property type="project" value="UniProtKB-KW"/>
</dbReference>
<evidence type="ECO:0000256" key="5">
    <source>
        <dbReference type="ARBA" id="ARBA00022794"/>
    </source>
</evidence>
<dbReference type="SUPFAM" id="SSF52821">
    <property type="entry name" value="Rhodanese/Cell cycle control phosphatase"/>
    <property type="match status" value="1"/>
</dbReference>
<dbReference type="SMART" id="SM00450">
    <property type="entry name" value="RHOD"/>
    <property type="match status" value="1"/>
</dbReference>
<proteinExistence type="inferred from homology"/>
<evidence type="ECO:0000256" key="4">
    <source>
        <dbReference type="ARBA" id="ARBA00022490"/>
    </source>
</evidence>
<feature type="domain" description="Rhodanese" evidence="12">
    <location>
        <begin position="110"/>
        <end position="208"/>
    </location>
</feature>
<protein>
    <submittedName>
        <fullName evidence="13">Centrosomal protein of 41 kDa</fullName>
    </submittedName>
</protein>
<organism evidence="13 14">
    <name type="scientific">Pycnococcus provasolii</name>
    <dbReference type="NCBI Taxonomy" id="41880"/>
    <lineage>
        <taxon>Eukaryota</taxon>
        <taxon>Viridiplantae</taxon>
        <taxon>Chlorophyta</taxon>
        <taxon>Pseudoscourfieldiophyceae</taxon>
        <taxon>Pseudoscourfieldiales</taxon>
        <taxon>Pycnococcaceae</taxon>
        <taxon>Pycnococcus</taxon>
    </lineage>
</organism>
<dbReference type="Proteomes" id="UP000660262">
    <property type="component" value="Unassembled WGS sequence"/>
</dbReference>
<dbReference type="PANTHER" id="PTHR44390">
    <property type="entry name" value="CENTROSOMAL PROTEIN OF 41 KDA"/>
    <property type="match status" value="1"/>
</dbReference>
<dbReference type="OrthoDB" id="70250at2759"/>
<dbReference type="GO" id="GO:0060271">
    <property type="term" value="P:cilium assembly"/>
    <property type="evidence" value="ECO:0007669"/>
    <property type="project" value="TreeGrafter"/>
</dbReference>
<dbReference type="InterPro" id="IPR051889">
    <property type="entry name" value="CEP41"/>
</dbReference>
<dbReference type="Gene3D" id="3.40.250.10">
    <property type="entry name" value="Rhodanese-like domain"/>
    <property type="match status" value="1"/>
</dbReference>
<evidence type="ECO:0000256" key="3">
    <source>
        <dbReference type="ARBA" id="ARBA00022448"/>
    </source>
</evidence>
<dbReference type="EMBL" id="BNJQ01000022">
    <property type="protein sequence ID" value="GHP08758.1"/>
    <property type="molecule type" value="Genomic_DNA"/>
</dbReference>
<reference evidence="13" key="1">
    <citation type="submission" date="2020-10" db="EMBL/GenBank/DDBJ databases">
        <title>Unveiling of a novel bifunctional photoreceptor, Dualchrome1, isolated from a cosmopolitan green alga.</title>
        <authorList>
            <person name="Suzuki S."/>
            <person name="Kawachi M."/>
        </authorList>
    </citation>
    <scope>NUCLEOTIDE SEQUENCE</scope>
    <source>
        <strain evidence="13">NIES 2893</strain>
    </source>
</reference>
<comment type="similarity">
    <text evidence="10">Belongs to the CEP41 family.</text>
</comment>
<feature type="region of interest" description="Disordered" evidence="11">
    <location>
        <begin position="1"/>
        <end position="30"/>
    </location>
</feature>
<evidence type="ECO:0000256" key="9">
    <source>
        <dbReference type="ARBA" id="ARBA00023273"/>
    </source>
</evidence>
<evidence type="ECO:0000256" key="6">
    <source>
        <dbReference type="ARBA" id="ARBA00022927"/>
    </source>
</evidence>
<comment type="subcellular location">
    <subcellularLocation>
        <location evidence="1">Cytoplasm</location>
        <location evidence="1">Cytoskeleton</location>
        <location evidence="1">Cilium basal body</location>
    </subcellularLocation>
    <subcellularLocation>
        <location evidence="2">Cytoplasm</location>
        <location evidence="2">Cytoskeleton</location>
        <location evidence="2">Microtubule organizing center</location>
        <location evidence="2">Centrosome</location>
    </subcellularLocation>
</comment>
<accession>A0A830HPA4</accession>
<dbReference type="AlphaFoldDB" id="A0A830HPA4"/>